<protein>
    <submittedName>
        <fullName evidence="3">Uncharacterized protein</fullName>
    </submittedName>
</protein>
<feature type="chain" id="PRO_5043463232" evidence="2">
    <location>
        <begin position="26"/>
        <end position="520"/>
    </location>
</feature>
<accession>A0AAW0EQ66</accession>
<gene>
    <name evidence="3" type="ORF">NESM_000496400</name>
</gene>
<feature type="transmembrane region" description="Helical" evidence="1">
    <location>
        <begin position="61"/>
        <end position="88"/>
    </location>
</feature>
<feature type="transmembrane region" description="Helical" evidence="1">
    <location>
        <begin position="243"/>
        <end position="267"/>
    </location>
</feature>
<feature type="signal peptide" evidence="2">
    <location>
        <begin position="1"/>
        <end position="25"/>
    </location>
</feature>
<dbReference type="EMBL" id="JAECZO010000059">
    <property type="protein sequence ID" value="KAK7195666.1"/>
    <property type="molecule type" value="Genomic_DNA"/>
</dbReference>
<reference evidence="3 4" key="1">
    <citation type="journal article" date="2021" name="MBio">
        <title>A New Model Trypanosomatid, Novymonas esmeraldas: Genomic Perception of Its 'Candidatus Pandoraea novymonadis' Endosymbiont.</title>
        <authorList>
            <person name="Zakharova A."/>
            <person name="Saura A."/>
            <person name="Butenko A."/>
            <person name="Podesvova L."/>
            <person name="Warmusova S."/>
            <person name="Kostygov A.Y."/>
            <person name="Nenarokova A."/>
            <person name="Lukes J."/>
            <person name="Opperdoes F.R."/>
            <person name="Yurchenko V."/>
        </authorList>
    </citation>
    <scope>NUCLEOTIDE SEQUENCE [LARGE SCALE GENOMIC DNA]</scope>
    <source>
        <strain evidence="3 4">E262AT.01</strain>
    </source>
</reference>
<evidence type="ECO:0000256" key="1">
    <source>
        <dbReference type="SAM" id="Phobius"/>
    </source>
</evidence>
<dbReference type="Proteomes" id="UP001430356">
    <property type="component" value="Unassembled WGS sequence"/>
</dbReference>
<feature type="transmembrane region" description="Helical" evidence="1">
    <location>
        <begin position="475"/>
        <end position="495"/>
    </location>
</feature>
<keyword evidence="4" id="KW-1185">Reference proteome</keyword>
<keyword evidence="2" id="KW-0732">Signal</keyword>
<sequence length="520" mass="57395">MAKTALLASALLALVLCVAATAVSAQRSLECQMVWTGASSNNDLVTCLSNSNRIRSQWRYYLYPGFAALIFVFTVVGLPIVFCCHCCSCCDKCVRPKASTDRGVARCGLWMWIIIAVLVACGVCVLLVYGVVSLQQSVSTILDNAEYRTLGYFNGTRTNITVLLTDYSTNPPTPPSIDLSEFDAVNSNITHYVHLVRDDYFKYFRIAMIVVCCVGGVGVLLMLCMIIFACCRCGGCCPVAWSCLYFVFALVFALLAVLFTVVIYGMFASCGEVDLQYKREPGIFQWFLVPWCDKQFDFTTLRNDVLSEEKTASQEACGELLNYCDNSPVYPYLGNTDHIFMCGNGITSKTQCNTLDDVVNVILATYVKPILTNTLCANQTGMTFLEKCTVTSCASKCVNYNTPHLPAKTYAQQILQAANFAENVSTALSYVMPLLECNFIIDKIANTIEVPNYEGSFSVESENVHSCSAVRTSSVMLGTGFFVGALMFILGIYIMHRGHWIWAMRSEDEEPIMDGQGHGK</sequence>
<feature type="transmembrane region" description="Helical" evidence="1">
    <location>
        <begin position="109"/>
        <end position="132"/>
    </location>
</feature>
<keyword evidence="1" id="KW-0472">Membrane</keyword>
<name>A0AAW0EQ66_9TRYP</name>
<keyword evidence="1" id="KW-0812">Transmembrane</keyword>
<proteinExistence type="predicted"/>
<evidence type="ECO:0000313" key="4">
    <source>
        <dbReference type="Proteomes" id="UP001430356"/>
    </source>
</evidence>
<comment type="caution">
    <text evidence="3">The sequence shown here is derived from an EMBL/GenBank/DDBJ whole genome shotgun (WGS) entry which is preliminary data.</text>
</comment>
<organism evidence="3 4">
    <name type="scientific">Novymonas esmeraldas</name>
    <dbReference type="NCBI Taxonomy" id="1808958"/>
    <lineage>
        <taxon>Eukaryota</taxon>
        <taxon>Discoba</taxon>
        <taxon>Euglenozoa</taxon>
        <taxon>Kinetoplastea</taxon>
        <taxon>Metakinetoplastina</taxon>
        <taxon>Trypanosomatida</taxon>
        <taxon>Trypanosomatidae</taxon>
        <taxon>Novymonas</taxon>
    </lineage>
</organism>
<dbReference type="AlphaFoldDB" id="A0AAW0EQ66"/>
<evidence type="ECO:0000256" key="2">
    <source>
        <dbReference type="SAM" id="SignalP"/>
    </source>
</evidence>
<evidence type="ECO:0000313" key="3">
    <source>
        <dbReference type="EMBL" id="KAK7195666.1"/>
    </source>
</evidence>
<feature type="transmembrane region" description="Helical" evidence="1">
    <location>
        <begin position="203"/>
        <end position="231"/>
    </location>
</feature>
<dbReference type="PANTHER" id="PTHR39669:SF2">
    <property type="entry name" value="MEMBRANE-ASSOCIATED PROTEIN"/>
    <property type="match status" value="1"/>
</dbReference>
<dbReference type="PANTHER" id="PTHR39669">
    <property type="entry name" value="MEMBRANE-ASSOCIATED PROTEIN"/>
    <property type="match status" value="1"/>
</dbReference>
<keyword evidence="1" id="KW-1133">Transmembrane helix</keyword>